<dbReference type="AlphaFoldDB" id="A0A285JQX5"/>
<dbReference type="EMBL" id="OBDY01000023">
    <property type="protein sequence ID" value="SNY62177.1"/>
    <property type="molecule type" value="Genomic_DNA"/>
</dbReference>
<feature type="region of interest" description="Disordered" evidence="1">
    <location>
        <begin position="179"/>
        <end position="202"/>
    </location>
</feature>
<keyword evidence="4" id="KW-1185">Reference proteome</keyword>
<organism evidence="3 4">
    <name type="scientific">Paractinoplanes atraurantiacus</name>
    <dbReference type="NCBI Taxonomy" id="1036182"/>
    <lineage>
        <taxon>Bacteria</taxon>
        <taxon>Bacillati</taxon>
        <taxon>Actinomycetota</taxon>
        <taxon>Actinomycetes</taxon>
        <taxon>Micromonosporales</taxon>
        <taxon>Micromonosporaceae</taxon>
        <taxon>Paractinoplanes</taxon>
    </lineage>
</organism>
<feature type="transmembrane region" description="Helical" evidence="2">
    <location>
        <begin position="43"/>
        <end position="63"/>
    </location>
</feature>
<keyword evidence="2" id="KW-0472">Membrane</keyword>
<name>A0A285JQX5_9ACTN</name>
<gene>
    <name evidence="3" type="ORF">SAMN05421748_12397</name>
</gene>
<keyword evidence="2" id="KW-1133">Transmembrane helix</keyword>
<evidence type="ECO:0000256" key="1">
    <source>
        <dbReference type="SAM" id="MobiDB-lite"/>
    </source>
</evidence>
<accession>A0A285JQX5</accession>
<dbReference type="OrthoDB" id="3787029at2"/>
<evidence type="ECO:0000313" key="4">
    <source>
        <dbReference type="Proteomes" id="UP000219612"/>
    </source>
</evidence>
<proteinExistence type="predicted"/>
<evidence type="ECO:0000313" key="3">
    <source>
        <dbReference type="EMBL" id="SNY62177.1"/>
    </source>
</evidence>
<reference evidence="3 4" key="1">
    <citation type="submission" date="2017-09" db="EMBL/GenBank/DDBJ databases">
        <authorList>
            <person name="Ehlers B."/>
            <person name="Leendertz F.H."/>
        </authorList>
    </citation>
    <scope>NUCLEOTIDE SEQUENCE [LARGE SCALE GENOMIC DNA]</scope>
    <source>
        <strain evidence="3 4">CGMCC 4.6857</strain>
    </source>
</reference>
<sequence length="246" mass="25800">MSDLRRHFEKIAGPAPETATTAVQALAEADLVRGRRALRRRRTLQSVAGSAFGVAALVAVFAVTTSGGAGEPSAPIAADRSTTAAKVQLVAYKGEQPKGFTVDKVPSGWFIQNDDNYSLVFAPEKAKNPGPDVNPSADPLYDPNSFVDKIVVMLESKDQSGPSRDGKKVKVGDQEGLLLKSLPGMTPDGKESPAPGGDTGSELWVKQPSGIYMIIQVWQGVGLSEAQIVELGAGVHVHEGAQQGVG</sequence>
<evidence type="ECO:0000256" key="2">
    <source>
        <dbReference type="SAM" id="Phobius"/>
    </source>
</evidence>
<dbReference type="RefSeq" id="WP_097326608.1">
    <property type="nucleotide sequence ID" value="NZ_OBDY01000023.1"/>
</dbReference>
<keyword evidence="2" id="KW-0812">Transmembrane</keyword>
<protein>
    <submittedName>
        <fullName evidence="3">Uncharacterized protein</fullName>
    </submittedName>
</protein>
<dbReference type="Proteomes" id="UP000219612">
    <property type="component" value="Unassembled WGS sequence"/>
</dbReference>